<gene>
    <name evidence="1" type="ORF">GCM10025874_17750</name>
</gene>
<dbReference type="RefSeq" id="WP_284231849.1">
    <property type="nucleotide sequence ID" value="NZ_BSUL01000001.1"/>
</dbReference>
<reference evidence="1 2" key="1">
    <citation type="journal article" date="2014" name="Int. J. Syst. Evol. Microbiol.">
        <title>Complete genome sequence of Corynebacterium casei LMG S-19264T (=DSM 44701T), isolated from a smear-ripened cheese.</title>
        <authorList>
            <consortium name="US DOE Joint Genome Institute (JGI-PGF)"/>
            <person name="Walter F."/>
            <person name="Albersmeier A."/>
            <person name="Kalinowski J."/>
            <person name="Ruckert C."/>
        </authorList>
    </citation>
    <scope>NUCLEOTIDE SEQUENCE [LARGE SCALE GENOMIC DNA]</scope>
    <source>
        <strain evidence="1 2">NBRC 112289</strain>
    </source>
</reference>
<evidence type="ECO:0000313" key="1">
    <source>
        <dbReference type="EMBL" id="GMA28522.1"/>
    </source>
</evidence>
<sequence>MSALVLGAAIGAACVAWAGGLLRGDAFDRFTAPIADARSVTESAALLATMTTAPGSIHVGGDAVVATLLAGPVPLHSSHGVDLHAALAVSAAGDQLVCLVEMRGDAGVTPICVTRSQFEDEGVSHPFARDDERNAILEIVWRADDSVTIREADLSTIG</sequence>
<evidence type="ECO:0000313" key="2">
    <source>
        <dbReference type="Proteomes" id="UP001157160"/>
    </source>
</evidence>
<name>A0AA37UU31_9MICO</name>
<proteinExistence type="predicted"/>
<organism evidence="1 2">
    <name type="scientific">Arenivirga flava</name>
    <dbReference type="NCBI Taxonomy" id="1930060"/>
    <lineage>
        <taxon>Bacteria</taxon>
        <taxon>Bacillati</taxon>
        <taxon>Actinomycetota</taxon>
        <taxon>Actinomycetes</taxon>
        <taxon>Micrococcales</taxon>
        <taxon>Microbacteriaceae</taxon>
        <taxon>Arenivirga</taxon>
    </lineage>
</organism>
<dbReference type="AlphaFoldDB" id="A0AA37UU31"/>
<protein>
    <submittedName>
        <fullName evidence="1">Uncharacterized protein</fullName>
    </submittedName>
</protein>
<dbReference type="Proteomes" id="UP001157160">
    <property type="component" value="Unassembled WGS sequence"/>
</dbReference>
<comment type="caution">
    <text evidence="1">The sequence shown here is derived from an EMBL/GenBank/DDBJ whole genome shotgun (WGS) entry which is preliminary data.</text>
</comment>
<keyword evidence="2" id="KW-1185">Reference proteome</keyword>
<accession>A0AA37UU31</accession>
<dbReference type="EMBL" id="BSUL01000001">
    <property type="protein sequence ID" value="GMA28522.1"/>
    <property type="molecule type" value="Genomic_DNA"/>
</dbReference>